<dbReference type="AlphaFoldDB" id="A0A1Z4N404"/>
<evidence type="ECO:0000313" key="3">
    <source>
        <dbReference type="Proteomes" id="UP000218785"/>
    </source>
</evidence>
<dbReference type="KEGG" id="ttq:NIES37_44650"/>
<dbReference type="Proteomes" id="UP000218785">
    <property type="component" value="Chromosome"/>
</dbReference>
<organism evidence="2 3">
    <name type="scientific">Tolypothrix tenuis PCC 7101</name>
    <dbReference type="NCBI Taxonomy" id="231146"/>
    <lineage>
        <taxon>Bacteria</taxon>
        <taxon>Bacillati</taxon>
        <taxon>Cyanobacteriota</taxon>
        <taxon>Cyanophyceae</taxon>
        <taxon>Nostocales</taxon>
        <taxon>Tolypothrichaceae</taxon>
        <taxon>Tolypothrix</taxon>
    </lineage>
</organism>
<protein>
    <submittedName>
        <fullName evidence="2">Uncharacterized protein</fullName>
    </submittedName>
</protein>
<accession>A0A1Z4N404</accession>
<feature type="transmembrane region" description="Helical" evidence="1">
    <location>
        <begin position="6"/>
        <end position="26"/>
    </location>
</feature>
<keyword evidence="1" id="KW-0812">Transmembrane</keyword>
<dbReference type="RefSeq" id="WP_096579377.1">
    <property type="nucleotide sequence ID" value="NZ_CAWNJS010000001.1"/>
</dbReference>
<reference evidence="2 3" key="1">
    <citation type="submission" date="2017-06" db="EMBL/GenBank/DDBJ databases">
        <title>Genome sequencing of cyanobaciteial culture collection at National Institute for Environmental Studies (NIES).</title>
        <authorList>
            <person name="Hirose Y."/>
            <person name="Shimura Y."/>
            <person name="Fujisawa T."/>
            <person name="Nakamura Y."/>
            <person name="Kawachi M."/>
        </authorList>
    </citation>
    <scope>NUCLEOTIDE SEQUENCE [LARGE SCALE GENOMIC DNA]</scope>
    <source>
        <strain evidence="2 3">NIES-37</strain>
    </source>
</reference>
<evidence type="ECO:0000256" key="1">
    <source>
        <dbReference type="SAM" id="Phobius"/>
    </source>
</evidence>
<keyword evidence="1" id="KW-0472">Membrane</keyword>
<proteinExistence type="predicted"/>
<evidence type="ECO:0000313" key="2">
    <source>
        <dbReference type="EMBL" id="BAZ00473.1"/>
    </source>
</evidence>
<keyword evidence="1" id="KW-1133">Transmembrane helix</keyword>
<sequence>MLDALLAVYLWVIVFSFLCWFVTPTVEDEKVRLIKIIDSLKLKQARQVASKLGIKQKRNKKDIPKLELISEIRIKIETHEREVFQAVYEVVSPIR</sequence>
<dbReference type="EMBL" id="AP018248">
    <property type="protein sequence ID" value="BAZ00473.1"/>
    <property type="molecule type" value="Genomic_DNA"/>
</dbReference>
<name>A0A1Z4N404_9CYAN</name>
<gene>
    <name evidence="2" type="ORF">NIES37_44650</name>
</gene>
<keyword evidence="3" id="KW-1185">Reference proteome</keyword>